<evidence type="ECO:0000256" key="9">
    <source>
        <dbReference type="ARBA" id="ARBA00023295"/>
    </source>
</evidence>
<comment type="caution">
    <text evidence="16">The sequence shown here is derived from an EMBL/GenBank/DDBJ whole genome shotgun (WGS) entry which is preliminary data.</text>
</comment>
<dbReference type="SUPFAM" id="SSF57180">
    <property type="entry name" value="Cellulose-binding domain"/>
    <property type="match status" value="1"/>
</dbReference>
<dbReference type="SMART" id="SM00236">
    <property type="entry name" value="fCBD"/>
    <property type="match status" value="1"/>
</dbReference>
<dbReference type="Proteomes" id="UP001221757">
    <property type="component" value="Unassembled WGS sequence"/>
</dbReference>
<dbReference type="Pfam" id="PF00734">
    <property type="entry name" value="CBM_1"/>
    <property type="match status" value="1"/>
</dbReference>
<evidence type="ECO:0000256" key="8">
    <source>
        <dbReference type="ARBA" id="ARBA00023277"/>
    </source>
</evidence>
<feature type="chain" id="PRO_5042070802" description="Endo-1,4-beta-xylanase" evidence="13">
    <location>
        <begin position="17"/>
        <end position="267"/>
    </location>
</feature>
<comment type="pathway">
    <text evidence="2 11 12">Glycan degradation; xylan degradation.</text>
</comment>
<evidence type="ECO:0000256" key="2">
    <source>
        <dbReference type="ARBA" id="ARBA00004851"/>
    </source>
</evidence>
<keyword evidence="5 11" id="KW-0858">Xylan degradation</keyword>
<dbReference type="PRINTS" id="PR00911">
    <property type="entry name" value="GLHYDRLASE11"/>
</dbReference>
<feature type="domain" description="CBM1" evidence="14">
    <location>
        <begin position="230"/>
        <end position="266"/>
    </location>
</feature>
<dbReference type="EMBL" id="JARKIE010000058">
    <property type="protein sequence ID" value="KAJ7691447.1"/>
    <property type="molecule type" value="Genomic_DNA"/>
</dbReference>
<dbReference type="PANTHER" id="PTHR46828">
    <property type="entry name" value="ENDO-1,4-BETA-XYLANASE A-RELATED"/>
    <property type="match status" value="1"/>
</dbReference>
<sequence>MNFLACLLVFLSTAAAAAVSALSKNDARSGTASISGTNFGYYYTHSAEDGDAVTYTNLDNGKYSIQWNDNSGYFIGGKGWNPGSAQQIYFDFFDTTGHLAPPDGNNSLSIYGTTDPLVEYRIIENLASDVDPVLGLTLQGTVTSDSSVYNIYETRRVNATSIMGTATFSQYWSIRQSTRSTGFVTIANHFNAWAAVRMPLGALGYQIVATEGHSGSGFAEVYVGSQPAGPCAAEYAQCDGQGFTGPTCCVSDTTCVVSNQFFSQCFA</sequence>
<dbReference type="GO" id="GO:0031176">
    <property type="term" value="F:endo-1,4-beta-xylanase activity"/>
    <property type="evidence" value="ECO:0007669"/>
    <property type="project" value="UniProtKB-UniRule"/>
</dbReference>
<dbReference type="GO" id="GO:0045493">
    <property type="term" value="P:xylan catabolic process"/>
    <property type="evidence" value="ECO:0007669"/>
    <property type="project" value="UniProtKB-UniRule"/>
</dbReference>
<protein>
    <recommendedName>
        <fullName evidence="4 11">Endo-1,4-beta-xylanase</fullName>
        <ecNumber evidence="4 11">3.2.1.8</ecNumber>
    </recommendedName>
</protein>
<comment type="similarity">
    <text evidence="3 11 12">Belongs to the glycosyl hydrolase 11 (cellulase G) family.</text>
</comment>
<dbReference type="PANTHER" id="PTHR46828:SF4">
    <property type="entry name" value="ENDO-1,4-BETA-XYLANASE"/>
    <property type="match status" value="1"/>
</dbReference>
<dbReference type="PROSITE" id="PS51761">
    <property type="entry name" value="GH11_3"/>
    <property type="match status" value="1"/>
</dbReference>
<dbReference type="InterPro" id="IPR033123">
    <property type="entry name" value="GH11_dom"/>
</dbReference>
<comment type="catalytic activity">
    <reaction evidence="1 11 12">
        <text>Endohydrolysis of (1-&gt;4)-beta-D-xylosidic linkages in xylans.</text>
        <dbReference type="EC" id="3.2.1.8"/>
    </reaction>
</comment>
<dbReference type="GO" id="GO:0005576">
    <property type="term" value="C:extracellular region"/>
    <property type="evidence" value="ECO:0007669"/>
    <property type="project" value="InterPro"/>
</dbReference>
<evidence type="ECO:0000256" key="6">
    <source>
        <dbReference type="ARBA" id="ARBA00022729"/>
    </source>
</evidence>
<dbReference type="InterPro" id="IPR013319">
    <property type="entry name" value="GH11/12"/>
</dbReference>
<evidence type="ECO:0000256" key="7">
    <source>
        <dbReference type="ARBA" id="ARBA00022801"/>
    </source>
</evidence>
<accession>A0AAD7DGV3</accession>
<keyword evidence="8 11" id="KW-0119">Carbohydrate metabolism</keyword>
<keyword evidence="7 11" id="KW-0378">Hydrolase</keyword>
<dbReference type="GO" id="GO:0030248">
    <property type="term" value="F:cellulose binding"/>
    <property type="evidence" value="ECO:0007669"/>
    <property type="project" value="InterPro"/>
</dbReference>
<evidence type="ECO:0000313" key="16">
    <source>
        <dbReference type="EMBL" id="KAJ7691447.1"/>
    </source>
</evidence>
<evidence type="ECO:0000256" key="13">
    <source>
        <dbReference type="SAM" id="SignalP"/>
    </source>
</evidence>
<reference evidence="16" key="1">
    <citation type="submission" date="2023-03" db="EMBL/GenBank/DDBJ databases">
        <title>Massive genome expansion in bonnet fungi (Mycena s.s.) driven by repeated elements and novel gene families across ecological guilds.</title>
        <authorList>
            <consortium name="Lawrence Berkeley National Laboratory"/>
            <person name="Harder C.B."/>
            <person name="Miyauchi S."/>
            <person name="Viragh M."/>
            <person name="Kuo A."/>
            <person name="Thoen E."/>
            <person name="Andreopoulos B."/>
            <person name="Lu D."/>
            <person name="Skrede I."/>
            <person name="Drula E."/>
            <person name="Henrissat B."/>
            <person name="Morin E."/>
            <person name="Kohler A."/>
            <person name="Barry K."/>
            <person name="LaButti K."/>
            <person name="Morin E."/>
            <person name="Salamov A."/>
            <person name="Lipzen A."/>
            <person name="Mereny Z."/>
            <person name="Hegedus B."/>
            <person name="Baldrian P."/>
            <person name="Stursova M."/>
            <person name="Weitz H."/>
            <person name="Taylor A."/>
            <person name="Grigoriev I.V."/>
            <person name="Nagy L.G."/>
            <person name="Martin F."/>
            <person name="Kauserud H."/>
        </authorList>
    </citation>
    <scope>NUCLEOTIDE SEQUENCE</scope>
    <source>
        <strain evidence="16">CBHHK067</strain>
    </source>
</reference>
<keyword evidence="17" id="KW-1185">Reference proteome</keyword>
<organism evidence="16 17">
    <name type="scientific">Mycena rosella</name>
    <name type="common">Pink bonnet</name>
    <name type="synonym">Agaricus rosellus</name>
    <dbReference type="NCBI Taxonomy" id="1033263"/>
    <lineage>
        <taxon>Eukaryota</taxon>
        <taxon>Fungi</taxon>
        <taxon>Dikarya</taxon>
        <taxon>Basidiomycota</taxon>
        <taxon>Agaricomycotina</taxon>
        <taxon>Agaricomycetes</taxon>
        <taxon>Agaricomycetidae</taxon>
        <taxon>Agaricales</taxon>
        <taxon>Marasmiineae</taxon>
        <taxon>Mycenaceae</taxon>
        <taxon>Mycena</taxon>
    </lineage>
</organism>
<evidence type="ECO:0000256" key="11">
    <source>
        <dbReference type="PROSITE-ProRule" id="PRU01097"/>
    </source>
</evidence>
<evidence type="ECO:0000256" key="5">
    <source>
        <dbReference type="ARBA" id="ARBA00022651"/>
    </source>
</evidence>
<evidence type="ECO:0000259" key="15">
    <source>
        <dbReference type="PROSITE" id="PS51761"/>
    </source>
</evidence>
<evidence type="ECO:0000256" key="1">
    <source>
        <dbReference type="ARBA" id="ARBA00000681"/>
    </source>
</evidence>
<keyword evidence="9 11" id="KW-0326">Glycosidase</keyword>
<keyword evidence="10 11" id="KW-0624">Polysaccharide degradation</keyword>
<dbReference type="InterPro" id="IPR035971">
    <property type="entry name" value="CBD_sf"/>
</dbReference>
<dbReference type="AlphaFoldDB" id="A0AAD7DGV3"/>
<dbReference type="InterPro" id="IPR013320">
    <property type="entry name" value="ConA-like_dom_sf"/>
</dbReference>
<dbReference type="Pfam" id="PF00457">
    <property type="entry name" value="Glyco_hydro_11"/>
    <property type="match status" value="1"/>
</dbReference>
<evidence type="ECO:0000256" key="10">
    <source>
        <dbReference type="ARBA" id="ARBA00023326"/>
    </source>
</evidence>
<evidence type="ECO:0000256" key="12">
    <source>
        <dbReference type="RuleBase" id="RU362015"/>
    </source>
</evidence>
<evidence type="ECO:0000256" key="4">
    <source>
        <dbReference type="ARBA" id="ARBA00012590"/>
    </source>
</evidence>
<evidence type="ECO:0000259" key="14">
    <source>
        <dbReference type="PROSITE" id="PS51164"/>
    </source>
</evidence>
<dbReference type="SUPFAM" id="SSF49899">
    <property type="entry name" value="Concanavalin A-like lectins/glucanases"/>
    <property type="match status" value="1"/>
</dbReference>
<dbReference type="EC" id="3.2.1.8" evidence="4 11"/>
<feature type="domain" description="GH11" evidence="15">
    <location>
        <begin position="29"/>
        <end position="224"/>
    </location>
</feature>
<dbReference type="InterPro" id="IPR000254">
    <property type="entry name" value="CBD"/>
</dbReference>
<name>A0AAD7DGV3_MYCRO</name>
<evidence type="ECO:0000313" key="17">
    <source>
        <dbReference type="Proteomes" id="UP001221757"/>
    </source>
</evidence>
<feature type="signal peptide" evidence="13">
    <location>
        <begin position="1"/>
        <end position="16"/>
    </location>
</feature>
<gene>
    <name evidence="16" type="ORF">B0H17DRAFT_1159801</name>
</gene>
<dbReference type="PROSITE" id="PS51164">
    <property type="entry name" value="CBM1_2"/>
    <property type="match status" value="1"/>
</dbReference>
<dbReference type="Gene3D" id="2.60.120.180">
    <property type="match status" value="1"/>
</dbReference>
<dbReference type="InterPro" id="IPR001137">
    <property type="entry name" value="Glyco_hydro_11"/>
</dbReference>
<keyword evidence="6 13" id="KW-0732">Signal</keyword>
<feature type="active site" description="Nucleophile" evidence="11">
    <location>
        <position position="119"/>
    </location>
</feature>
<feature type="active site" description="Proton donor" evidence="11">
    <location>
        <position position="211"/>
    </location>
</feature>
<proteinExistence type="inferred from homology"/>
<evidence type="ECO:0000256" key="3">
    <source>
        <dbReference type="ARBA" id="ARBA00007792"/>
    </source>
</evidence>